<accession>A0A2D2CVD4</accession>
<evidence type="ECO:0000256" key="1">
    <source>
        <dbReference type="SAM" id="Phobius"/>
    </source>
</evidence>
<dbReference type="EMBL" id="CP023737">
    <property type="protein sequence ID" value="ATQ66670.1"/>
    <property type="molecule type" value="Genomic_DNA"/>
</dbReference>
<sequence>MFVRAMKSCFSALALCFALASATPAMAGGDGPEAMVMDNMCMVMFGYDMIHITAYEANGARDQYCDHIPVVGSIIFTFDIANPEFRDYPIEVRIIRDPLVPISADADLEPLTIIHLPPKLYRTGTFNFEHTFTEKGHFIGFVTLTRPNGQKETQLYKFMVGQTLWAFVPQALGVVLIALMVAAYWRHSHPKTKTKTTEADAVKSS</sequence>
<dbReference type="RefSeq" id="WP_003610847.1">
    <property type="nucleotide sequence ID" value="NZ_ADVE02000001.1"/>
</dbReference>
<keyword evidence="1" id="KW-0812">Transmembrane</keyword>
<dbReference type="Proteomes" id="UP000230709">
    <property type="component" value="Chromosome"/>
</dbReference>
<name>A0A2D2CVD4_METT3</name>
<reference evidence="4" key="1">
    <citation type="submission" date="2017-10" db="EMBL/GenBank/DDBJ databases">
        <title>Completed PacBio SMRT sequence of Methylosinus trichosporium OB3b reveals presence of a third large plasmid.</title>
        <authorList>
            <person name="Charles T.C."/>
            <person name="Lynch M.D.J."/>
            <person name="Heil J.R."/>
            <person name="Cheng J."/>
        </authorList>
    </citation>
    <scope>NUCLEOTIDE SEQUENCE [LARGE SCALE GENOMIC DNA]</scope>
    <source>
        <strain evidence="4">OB3b</strain>
    </source>
</reference>
<organism evidence="3 4">
    <name type="scientific">Methylosinus trichosporium (strain ATCC 35070 / NCIMB 11131 / UNIQEM 75 / OB3b)</name>
    <dbReference type="NCBI Taxonomy" id="595536"/>
    <lineage>
        <taxon>Bacteria</taxon>
        <taxon>Pseudomonadati</taxon>
        <taxon>Pseudomonadota</taxon>
        <taxon>Alphaproteobacteria</taxon>
        <taxon>Hyphomicrobiales</taxon>
        <taxon>Methylocystaceae</taxon>
        <taxon>Methylosinus</taxon>
    </lineage>
</organism>
<feature type="chain" id="PRO_5013770160" evidence="2">
    <location>
        <begin position="28"/>
        <end position="205"/>
    </location>
</feature>
<dbReference type="AlphaFoldDB" id="A0A2D2CVD4"/>
<keyword evidence="1" id="KW-1133">Transmembrane helix</keyword>
<keyword evidence="2" id="KW-0732">Signal</keyword>
<evidence type="ECO:0000313" key="3">
    <source>
        <dbReference type="EMBL" id="ATQ66670.1"/>
    </source>
</evidence>
<feature type="signal peptide" evidence="2">
    <location>
        <begin position="1"/>
        <end position="27"/>
    </location>
</feature>
<evidence type="ECO:0000256" key="2">
    <source>
        <dbReference type="SAM" id="SignalP"/>
    </source>
</evidence>
<keyword evidence="4" id="KW-1185">Reference proteome</keyword>
<proteinExistence type="predicted"/>
<dbReference type="KEGG" id="mtw:CQW49_01230"/>
<gene>
    <name evidence="3" type="ORF">CQW49_01230</name>
</gene>
<evidence type="ECO:0000313" key="4">
    <source>
        <dbReference type="Proteomes" id="UP000230709"/>
    </source>
</evidence>
<feature type="transmembrane region" description="Helical" evidence="1">
    <location>
        <begin position="164"/>
        <end position="185"/>
    </location>
</feature>
<protein>
    <submittedName>
        <fullName evidence="3">Uncharacterized protein</fullName>
    </submittedName>
</protein>
<keyword evidence="1" id="KW-0472">Membrane</keyword>